<dbReference type="InterPro" id="IPR027266">
    <property type="entry name" value="TrmE/GcvT-like"/>
</dbReference>
<dbReference type="Pfam" id="PF01571">
    <property type="entry name" value="GCV_T"/>
    <property type="match status" value="1"/>
</dbReference>
<dbReference type="RefSeq" id="WP_239362210.1">
    <property type="nucleotide sequence ID" value="NZ_JAKREW010000002.1"/>
</dbReference>
<dbReference type="InterPro" id="IPR013977">
    <property type="entry name" value="GcvT_C"/>
</dbReference>
<dbReference type="PRINTS" id="PR00368">
    <property type="entry name" value="FADPNR"/>
</dbReference>
<dbReference type="InterPro" id="IPR029043">
    <property type="entry name" value="GcvT/YgfZ_C"/>
</dbReference>
<name>A0ABS9Q9U4_9HYPH</name>
<evidence type="ECO:0000259" key="6">
    <source>
        <dbReference type="Pfam" id="PF17806"/>
    </source>
</evidence>
<dbReference type="InterPro" id="IPR006222">
    <property type="entry name" value="GCVT_N"/>
</dbReference>
<dbReference type="SUPFAM" id="SSF51905">
    <property type="entry name" value="FAD/NAD(P)-binding domain"/>
    <property type="match status" value="1"/>
</dbReference>
<dbReference type="Gene3D" id="3.10.20.440">
    <property type="entry name" value="2Fe-2S iron-sulphur cluster binding domain, sarcosine oxidase, alpha subunit, N-terminal domain"/>
    <property type="match status" value="1"/>
</dbReference>
<dbReference type="InterPro" id="IPR042204">
    <property type="entry name" value="2Fe-2S-bd_N"/>
</dbReference>
<organism evidence="7 8">
    <name type="scientific">Mesorhizobium retamae</name>
    <dbReference type="NCBI Taxonomy" id="2912854"/>
    <lineage>
        <taxon>Bacteria</taxon>
        <taxon>Pseudomonadati</taxon>
        <taxon>Pseudomonadota</taxon>
        <taxon>Alphaproteobacteria</taxon>
        <taxon>Hyphomicrobiales</taxon>
        <taxon>Phyllobacteriaceae</taxon>
        <taxon>Mesorhizobium</taxon>
    </lineage>
</organism>
<evidence type="ECO:0000256" key="1">
    <source>
        <dbReference type="ARBA" id="ARBA00008609"/>
    </source>
</evidence>
<dbReference type="PANTHER" id="PTHR43757:SF2">
    <property type="entry name" value="AMINOMETHYLTRANSFERASE, MITOCHONDRIAL"/>
    <property type="match status" value="1"/>
</dbReference>
<evidence type="ECO:0000256" key="2">
    <source>
        <dbReference type="ARBA" id="ARBA00023002"/>
    </source>
</evidence>
<dbReference type="Pfam" id="PF13510">
    <property type="entry name" value="Fer2_4"/>
    <property type="match status" value="1"/>
</dbReference>
<dbReference type="Pfam" id="PF17806">
    <property type="entry name" value="SO_alpha_A3"/>
    <property type="match status" value="1"/>
</dbReference>
<feature type="domain" description="Aminomethyltransferase C-terminal" evidence="5">
    <location>
        <begin position="874"/>
        <end position="956"/>
    </location>
</feature>
<proteinExistence type="inferred from homology"/>
<evidence type="ECO:0000259" key="5">
    <source>
        <dbReference type="Pfam" id="PF08669"/>
    </source>
</evidence>
<keyword evidence="2" id="KW-0560">Oxidoreductase</keyword>
<dbReference type="InterPro" id="IPR023753">
    <property type="entry name" value="FAD/NAD-binding_dom"/>
</dbReference>
<accession>A0ABS9Q9U4</accession>
<dbReference type="InterPro" id="IPR028896">
    <property type="entry name" value="GcvT/YgfZ/DmdA"/>
</dbReference>
<dbReference type="NCBIfam" id="TIGR01372">
    <property type="entry name" value="soxA"/>
    <property type="match status" value="1"/>
</dbReference>
<evidence type="ECO:0000313" key="7">
    <source>
        <dbReference type="EMBL" id="MCG7504169.1"/>
    </source>
</evidence>
<comment type="similarity">
    <text evidence="1">Belongs to the GcvT family.</text>
</comment>
<reference evidence="7 8" key="1">
    <citation type="submission" date="2022-02" db="EMBL/GenBank/DDBJ databases">
        <title>Draft genome sequence of Mezorhizobium retamae strain IRAMC:0171 isolated from Retama raetam nodules.</title>
        <authorList>
            <person name="Bengaied R."/>
            <person name="Sbissi I."/>
            <person name="Huber K."/>
            <person name="Ghodbane F."/>
            <person name="Nouioui I."/>
            <person name="Tarhouni M."/>
            <person name="Gtari M."/>
        </authorList>
    </citation>
    <scope>NUCLEOTIDE SEQUENCE [LARGE SCALE GENOMIC DNA]</scope>
    <source>
        <strain evidence="7 8">IRAMC:0171</strain>
    </source>
</reference>
<dbReference type="InterPro" id="IPR006277">
    <property type="entry name" value="Sarcosine_oxidase_asu"/>
</dbReference>
<dbReference type="PANTHER" id="PTHR43757">
    <property type="entry name" value="AMINOMETHYLTRANSFERASE"/>
    <property type="match status" value="1"/>
</dbReference>
<dbReference type="PRINTS" id="PR00411">
    <property type="entry name" value="PNDRDTASEI"/>
</dbReference>
<dbReference type="InterPro" id="IPR041117">
    <property type="entry name" value="SoxA_A3"/>
</dbReference>
<gene>
    <name evidence="7" type="ORF">L4923_03970</name>
</gene>
<evidence type="ECO:0000259" key="4">
    <source>
        <dbReference type="Pfam" id="PF07992"/>
    </source>
</evidence>
<protein>
    <submittedName>
        <fullName evidence="7">Sarcosine oxidase subunit alpha family protein</fullName>
    </submittedName>
</protein>
<dbReference type="Pfam" id="PF08669">
    <property type="entry name" value="GCV_T_C"/>
    <property type="match status" value="1"/>
</dbReference>
<dbReference type="Gene3D" id="3.50.50.60">
    <property type="entry name" value="FAD/NAD(P)-binding domain"/>
    <property type="match status" value="1"/>
</dbReference>
<dbReference type="Gene3D" id="3.30.1360.120">
    <property type="entry name" value="Probable tRNA modification gtpase trme, domain 1"/>
    <property type="match status" value="1"/>
</dbReference>
<evidence type="ECO:0000259" key="3">
    <source>
        <dbReference type="Pfam" id="PF01571"/>
    </source>
</evidence>
<dbReference type="InterPro" id="IPR036188">
    <property type="entry name" value="FAD/NAD-bd_sf"/>
</dbReference>
<evidence type="ECO:0000313" key="8">
    <source>
        <dbReference type="Proteomes" id="UP001201701"/>
    </source>
</evidence>
<dbReference type="Proteomes" id="UP001201701">
    <property type="component" value="Unassembled WGS sequence"/>
</dbReference>
<feature type="domain" description="FAD/NAD(P)-binding" evidence="4">
    <location>
        <begin position="172"/>
        <end position="412"/>
    </location>
</feature>
<keyword evidence="8" id="KW-1185">Reference proteome</keyword>
<feature type="domain" description="GCVT N-terminal" evidence="3">
    <location>
        <begin position="583"/>
        <end position="846"/>
    </location>
</feature>
<dbReference type="Pfam" id="PF07992">
    <property type="entry name" value="Pyr_redox_2"/>
    <property type="match status" value="1"/>
</dbReference>
<feature type="domain" description="SoxA A3" evidence="6">
    <location>
        <begin position="483"/>
        <end position="567"/>
    </location>
</feature>
<dbReference type="SUPFAM" id="SSF101790">
    <property type="entry name" value="Aminomethyltransferase beta-barrel domain"/>
    <property type="match status" value="1"/>
</dbReference>
<sequence length="964" mass="102545">MTAARLSAGGSAIDRSRPVSFSFDGRIVEAFEGDTIASALLAADIAVVGRSFKYHRPRGIWGAGVEEPNALVDVGGSQRAAPNTRATTQPVCAGLVSTSVNASPNAAADRNAFIDRFARFIPAAFYYKTFMWPDWHLFEPRIRAMAGLGKVDPNWKSRGPAEFAEQINHHCDVLVVGAGPAGLAAARLAAAAGKSVMLVDEQYRPGGSLLHRDAQIDGAPAAAWVEETVAVLEAAGHPVLSSTTAFGIYDHNLVGLNQRHHDGRPDTLWRVRPRRVVLATGAIERPLPFADNDLPGIMSADAALVYLRRYGVLLGRRVVVATNNDSAYEVSGALAAAGAEVALVDLRADALPMPAGVSPHVGRAVVSALGRMRVEGVRLDDGTTLAADSVVVSGGWTPTVHLFCQARGKLAWHEDRASFLPGDTVEGIAVAGALAGAVSLSDVFGTVERAAASFAESKTGLPRSTGTEATGAIMPAWPVPGAKGRVWIDYQNDVTAKDVELAARENFVSVEHLKRYTTLGMATDQGKTSNLAGLALMAGITGRAVPEVGTTTYRPPFTPVPLTSFAGAVGGELMSPVRRLPLENVHRASGAVFQEYGGWLRPAHYGGTDADADAVIRDEALRARGSVALFDGSTLGKIEVMGPKAAEFVDFIYYNTMSTLKPGRCRYGFMLSENGVVFDDGILIRLDEHRFIVSCSSSHVGAVHARLEEWRQDRFGRDAVYIHNATAEMATLTVSGPRSKALVEALGLGLPLDDAALPHMAIGKGTFGNDPVRVARVSFTGDRSYELSIRADRAKPLWAVLQESGKAFDAATIGLEALMILRAEKGYIVIGKDTDGTTMPHDLGVDGPRQKRGSDYVGRRSLFTDVATADYRLQFVGLRVADGEAPLSTGAHAIAKPEGAIRSQGFVTSSYHSPILRRPIALALIERGATRHGETIDLQHLGMLRRATIVAPCAFDPEGGRLNA</sequence>
<dbReference type="EMBL" id="JAKREW010000002">
    <property type="protein sequence ID" value="MCG7504169.1"/>
    <property type="molecule type" value="Genomic_DNA"/>
</dbReference>
<comment type="caution">
    <text evidence="7">The sequence shown here is derived from an EMBL/GenBank/DDBJ whole genome shotgun (WGS) entry which is preliminary data.</text>
</comment>
<dbReference type="SUPFAM" id="SSF103025">
    <property type="entry name" value="Folate-binding domain"/>
    <property type="match status" value="1"/>
</dbReference>